<dbReference type="EMBL" id="CACTIH010009223">
    <property type="protein sequence ID" value="CAA3027837.1"/>
    <property type="molecule type" value="Genomic_DNA"/>
</dbReference>
<dbReference type="Gramene" id="OE9A064301T1">
    <property type="protein sequence ID" value="OE9A064301C1"/>
    <property type="gene ID" value="OE9A064301"/>
</dbReference>
<reference evidence="1 2" key="1">
    <citation type="submission" date="2019-12" db="EMBL/GenBank/DDBJ databases">
        <authorList>
            <person name="Alioto T."/>
            <person name="Alioto T."/>
            <person name="Gomez Garrido J."/>
        </authorList>
    </citation>
    <scope>NUCLEOTIDE SEQUENCE [LARGE SCALE GENOMIC DNA]</scope>
</reference>
<proteinExistence type="predicted"/>
<sequence>MAINVEVEVKGLKAEASATDEVTKAFKVCLYKAKEVAINKYLEHFHEKCKYDSPDLYWRKVTYDEVFRKMAKLQLHVNLTAIRDEFFLTYSSILVDDVVKDSVKELEEG</sequence>
<organism evidence="1 2">
    <name type="scientific">Olea europaea subsp. europaea</name>
    <dbReference type="NCBI Taxonomy" id="158383"/>
    <lineage>
        <taxon>Eukaryota</taxon>
        <taxon>Viridiplantae</taxon>
        <taxon>Streptophyta</taxon>
        <taxon>Embryophyta</taxon>
        <taxon>Tracheophyta</taxon>
        <taxon>Spermatophyta</taxon>
        <taxon>Magnoliopsida</taxon>
        <taxon>eudicotyledons</taxon>
        <taxon>Gunneridae</taxon>
        <taxon>Pentapetalae</taxon>
        <taxon>asterids</taxon>
        <taxon>lamiids</taxon>
        <taxon>Lamiales</taxon>
        <taxon>Oleaceae</taxon>
        <taxon>Oleeae</taxon>
        <taxon>Olea</taxon>
    </lineage>
</organism>
<dbReference type="Proteomes" id="UP000594638">
    <property type="component" value="Unassembled WGS sequence"/>
</dbReference>
<name>A0A8S0VBM2_OLEEU</name>
<protein>
    <submittedName>
        <fullName evidence="1">Uncharacterized protein</fullName>
    </submittedName>
</protein>
<evidence type="ECO:0000313" key="1">
    <source>
        <dbReference type="EMBL" id="CAA3027837.1"/>
    </source>
</evidence>
<evidence type="ECO:0000313" key="2">
    <source>
        <dbReference type="Proteomes" id="UP000594638"/>
    </source>
</evidence>
<keyword evidence="2" id="KW-1185">Reference proteome</keyword>
<comment type="caution">
    <text evidence="1">The sequence shown here is derived from an EMBL/GenBank/DDBJ whole genome shotgun (WGS) entry which is preliminary data.</text>
</comment>
<gene>
    <name evidence="1" type="ORF">OLEA9_A064301</name>
</gene>
<accession>A0A8S0VBM2</accession>
<dbReference type="AlphaFoldDB" id="A0A8S0VBM2"/>